<name>A0ABQ1GYQ6_9BACL</name>
<accession>A0ABQ1GYQ6</accession>
<dbReference type="SMART" id="SM00116">
    <property type="entry name" value="CBS"/>
    <property type="match status" value="2"/>
</dbReference>
<dbReference type="PROSITE" id="PS51371">
    <property type="entry name" value="CBS"/>
    <property type="match status" value="1"/>
</dbReference>
<dbReference type="RefSeq" id="WP_188433127.1">
    <property type="nucleotide sequence ID" value="NZ_BMEX01000013.1"/>
</dbReference>
<keyword evidence="1" id="KW-0129">CBS domain</keyword>
<organism evidence="3 4">
    <name type="scientific">Kroppenstedtia guangzhouensis</name>
    <dbReference type="NCBI Taxonomy" id="1274356"/>
    <lineage>
        <taxon>Bacteria</taxon>
        <taxon>Bacillati</taxon>
        <taxon>Bacillota</taxon>
        <taxon>Bacilli</taxon>
        <taxon>Bacillales</taxon>
        <taxon>Thermoactinomycetaceae</taxon>
        <taxon>Kroppenstedtia</taxon>
    </lineage>
</organism>
<dbReference type="Proteomes" id="UP000617979">
    <property type="component" value="Unassembled WGS sequence"/>
</dbReference>
<gene>
    <name evidence="3" type="ORF">GCM10007416_27840</name>
</gene>
<sequence length="212" mass="23549">MFIRNCMTPVSELSTVPLNATIQDTLDLLEQQGLESAPVVDDRGRFAGVTGYKTIFQSLLQHQKGWESSFRIQPIAPTVEPIQTLHLDSDFEETLPLVIRHPFVPIVDKKDSTLIGIVKISDIESAMAVAMGYGVKGIRILLGVVTDTPYTLEHLLETLKPYQVNIISVTTFDAGKAAARRILLKLAPTPKVKAIREKLNRRGFRTLSVKQT</sequence>
<dbReference type="InterPro" id="IPR000644">
    <property type="entry name" value="CBS_dom"/>
</dbReference>
<dbReference type="EMBL" id="BMEX01000013">
    <property type="protein sequence ID" value="GGA53183.1"/>
    <property type="molecule type" value="Genomic_DNA"/>
</dbReference>
<keyword evidence="4" id="KW-1185">Reference proteome</keyword>
<protein>
    <recommendedName>
        <fullName evidence="2">CBS domain-containing protein</fullName>
    </recommendedName>
</protein>
<comment type="caution">
    <text evidence="3">The sequence shown here is derived from an EMBL/GenBank/DDBJ whole genome shotgun (WGS) entry which is preliminary data.</text>
</comment>
<dbReference type="Gene3D" id="3.10.580.10">
    <property type="entry name" value="CBS-domain"/>
    <property type="match status" value="1"/>
</dbReference>
<evidence type="ECO:0000313" key="4">
    <source>
        <dbReference type="Proteomes" id="UP000617979"/>
    </source>
</evidence>
<reference evidence="4" key="1">
    <citation type="journal article" date="2019" name="Int. J. Syst. Evol. Microbiol.">
        <title>The Global Catalogue of Microorganisms (GCM) 10K type strain sequencing project: providing services to taxonomists for standard genome sequencing and annotation.</title>
        <authorList>
            <consortium name="The Broad Institute Genomics Platform"/>
            <consortium name="The Broad Institute Genome Sequencing Center for Infectious Disease"/>
            <person name="Wu L."/>
            <person name="Ma J."/>
        </authorList>
    </citation>
    <scope>NUCLEOTIDE SEQUENCE [LARGE SCALE GENOMIC DNA]</scope>
    <source>
        <strain evidence="4">CGMCC 1.12404</strain>
    </source>
</reference>
<evidence type="ECO:0000256" key="1">
    <source>
        <dbReference type="PROSITE-ProRule" id="PRU00703"/>
    </source>
</evidence>
<dbReference type="SUPFAM" id="SSF54631">
    <property type="entry name" value="CBS-domain pair"/>
    <property type="match status" value="1"/>
</dbReference>
<dbReference type="Pfam" id="PF00571">
    <property type="entry name" value="CBS"/>
    <property type="match status" value="2"/>
</dbReference>
<dbReference type="InterPro" id="IPR046342">
    <property type="entry name" value="CBS_dom_sf"/>
</dbReference>
<feature type="domain" description="CBS" evidence="2">
    <location>
        <begin position="7"/>
        <end position="68"/>
    </location>
</feature>
<evidence type="ECO:0000313" key="3">
    <source>
        <dbReference type="EMBL" id="GGA53183.1"/>
    </source>
</evidence>
<evidence type="ECO:0000259" key="2">
    <source>
        <dbReference type="PROSITE" id="PS51371"/>
    </source>
</evidence>
<proteinExistence type="predicted"/>